<sequence length="65" mass="7402">MFLCRWERLSDKLCVKGISNKPMAKVNKIQLIFLTIKCCFLVSLDEPPRLALLGITRACSNYKVA</sequence>
<protein>
    <submittedName>
        <fullName evidence="1">Uncharacterized protein</fullName>
    </submittedName>
</protein>
<reference evidence="1" key="1">
    <citation type="submission" date="2014-09" db="EMBL/GenBank/DDBJ databases">
        <authorList>
            <person name="Magalhaes I.L.F."/>
            <person name="Oliveira U."/>
            <person name="Santos F.R."/>
            <person name="Vidigal T.H.D.A."/>
            <person name="Brescovit A.D."/>
            <person name="Santos A.J."/>
        </authorList>
    </citation>
    <scope>NUCLEOTIDE SEQUENCE</scope>
    <source>
        <tissue evidence="1">Shoot tissue taken approximately 20 cm above the soil surface</tissue>
    </source>
</reference>
<name>A0A0A9C0Q5_ARUDO</name>
<dbReference type="EMBL" id="GBRH01228784">
    <property type="protein sequence ID" value="JAD69111.1"/>
    <property type="molecule type" value="Transcribed_RNA"/>
</dbReference>
<proteinExistence type="predicted"/>
<reference evidence="1" key="2">
    <citation type="journal article" date="2015" name="Data Brief">
        <title>Shoot transcriptome of the giant reed, Arundo donax.</title>
        <authorList>
            <person name="Barrero R.A."/>
            <person name="Guerrero F.D."/>
            <person name="Moolhuijzen P."/>
            <person name="Goolsby J.A."/>
            <person name="Tidwell J."/>
            <person name="Bellgard S.E."/>
            <person name="Bellgard M.I."/>
        </authorList>
    </citation>
    <scope>NUCLEOTIDE SEQUENCE</scope>
    <source>
        <tissue evidence="1">Shoot tissue taken approximately 20 cm above the soil surface</tissue>
    </source>
</reference>
<evidence type="ECO:0000313" key="1">
    <source>
        <dbReference type="EMBL" id="JAD69111.1"/>
    </source>
</evidence>
<dbReference type="AlphaFoldDB" id="A0A0A9C0Q5"/>
<organism evidence="1">
    <name type="scientific">Arundo donax</name>
    <name type="common">Giant reed</name>
    <name type="synonym">Donax arundinaceus</name>
    <dbReference type="NCBI Taxonomy" id="35708"/>
    <lineage>
        <taxon>Eukaryota</taxon>
        <taxon>Viridiplantae</taxon>
        <taxon>Streptophyta</taxon>
        <taxon>Embryophyta</taxon>
        <taxon>Tracheophyta</taxon>
        <taxon>Spermatophyta</taxon>
        <taxon>Magnoliopsida</taxon>
        <taxon>Liliopsida</taxon>
        <taxon>Poales</taxon>
        <taxon>Poaceae</taxon>
        <taxon>PACMAD clade</taxon>
        <taxon>Arundinoideae</taxon>
        <taxon>Arundineae</taxon>
        <taxon>Arundo</taxon>
    </lineage>
</organism>
<accession>A0A0A9C0Q5</accession>